<gene>
    <name evidence="1" type="ORF">VNO78_27976</name>
</gene>
<comment type="caution">
    <text evidence="1">The sequence shown here is derived from an EMBL/GenBank/DDBJ whole genome shotgun (WGS) entry which is preliminary data.</text>
</comment>
<accession>A0AAN9S102</accession>
<proteinExistence type="predicted"/>
<organism evidence="1 2">
    <name type="scientific">Psophocarpus tetragonolobus</name>
    <name type="common">Winged bean</name>
    <name type="synonym">Dolichos tetragonolobus</name>
    <dbReference type="NCBI Taxonomy" id="3891"/>
    <lineage>
        <taxon>Eukaryota</taxon>
        <taxon>Viridiplantae</taxon>
        <taxon>Streptophyta</taxon>
        <taxon>Embryophyta</taxon>
        <taxon>Tracheophyta</taxon>
        <taxon>Spermatophyta</taxon>
        <taxon>Magnoliopsida</taxon>
        <taxon>eudicotyledons</taxon>
        <taxon>Gunneridae</taxon>
        <taxon>Pentapetalae</taxon>
        <taxon>rosids</taxon>
        <taxon>fabids</taxon>
        <taxon>Fabales</taxon>
        <taxon>Fabaceae</taxon>
        <taxon>Papilionoideae</taxon>
        <taxon>50 kb inversion clade</taxon>
        <taxon>NPAAA clade</taxon>
        <taxon>indigoferoid/millettioid clade</taxon>
        <taxon>Phaseoleae</taxon>
        <taxon>Psophocarpus</taxon>
    </lineage>
</organism>
<dbReference type="Proteomes" id="UP001386955">
    <property type="component" value="Unassembled WGS sequence"/>
</dbReference>
<reference evidence="1 2" key="1">
    <citation type="submission" date="2024-01" db="EMBL/GenBank/DDBJ databases">
        <title>The genomes of 5 underutilized Papilionoideae crops provide insights into root nodulation and disease resistanc.</title>
        <authorList>
            <person name="Jiang F."/>
        </authorList>
    </citation>
    <scope>NUCLEOTIDE SEQUENCE [LARGE SCALE GENOMIC DNA]</scope>
    <source>
        <strain evidence="1">DUOXIRENSHENG_FW03</strain>
        <tissue evidence="1">Leaves</tissue>
    </source>
</reference>
<protein>
    <submittedName>
        <fullName evidence="1">Uncharacterized protein</fullName>
    </submittedName>
</protein>
<dbReference type="AlphaFoldDB" id="A0AAN9S102"/>
<name>A0AAN9S102_PSOTE</name>
<evidence type="ECO:0000313" key="1">
    <source>
        <dbReference type="EMBL" id="KAK7387289.1"/>
    </source>
</evidence>
<keyword evidence="2" id="KW-1185">Reference proteome</keyword>
<evidence type="ECO:0000313" key="2">
    <source>
        <dbReference type="Proteomes" id="UP001386955"/>
    </source>
</evidence>
<sequence length="103" mass="11734">MTSSWKEKFSFVDGYTCQPKSAKLDSPTCIKQYISTIDVLHDQLGMLQHPTMQRLSKILSSTKPYCSTRMRTITISTIKPYVVGMELPYFSLSDEDKSLQIST</sequence>
<dbReference type="EMBL" id="JAYMYS010000007">
    <property type="protein sequence ID" value="KAK7387289.1"/>
    <property type="molecule type" value="Genomic_DNA"/>
</dbReference>